<organism evidence="2 3">
    <name type="scientific">Alkalicoccus saliphilus</name>
    <dbReference type="NCBI Taxonomy" id="200989"/>
    <lineage>
        <taxon>Bacteria</taxon>
        <taxon>Bacillati</taxon>
        <taxon>Bacillota</taxon>
        <taxon>Bacilli</taxon>
        <taxon>Bacillales</taxon>
        <taxon>Bacillaceae</taxon>
        <taxon>Alkalicoccus</taxon>
    </lineage>
</organism>
<feature type="transmembrane region" description="Helical" evidence="1">
    <location>
        <begin position="64"/>
        <end position="83"/>
    </location>
</feature>
<dbReference type="Proteomes" id="UP000240509">
    <property type="component" value="Unassembled WGS sequence"/>
</dbReference>
<proteinExistence type="predicted"/>
<evidence type="ECO:0000313" key="2">
    <source>
        <dbReference type="EMBL" id="PTL39288.1"/>
    </source>
</evidence>
<dbReference type="OrthoDB" id="2972540at2"/>
<comment type="caution">
    <text evidence="2">The sequence shown here is derived from an EMBL/GenBank/DDBJ whole genome shotgun (WGS) entry which is preliminary data.</text>
</comment>
<feature type="transmembrane region" description="Helical" evidence="1">
    <location>
        <begin position="5"/>
        <end position="23"/>
    </location>
</feature>
<accession>A0A2T4U7B4</accession>
<keyword evidence="1" id="KW-0472">Membrane</keyword>
<dbReference type="EMBL" id="PZJJ01000008">
    <property type="protein sequence ID" value="PTL39288.1"/>
    <property type="molecule type" value="Genomic_DNA"/>
</dbReference>
<dbReference type="RefSeq" id="WP_107584449.1">
    <property type="nucleotide sequence ID" value="NZ_PZJJ01000008.1"/>
</dbReference>
<protein>
    <submittedName>
        <fullName evidence="2">Uncharacterized protein</fullName>
    </submittedName>
</protein>
<keyword evidence="1" id="KW-1133">Transmembrane helix</keyword>
<dbReference type="AlphaFoldDB" id="A0A2T4U7B4"/>
<feature type="transmembrane region" description="Helical" evidence="1">
    <location>
        <begin position="35"/>
        <end position="55"/>
    </location>
</feature>
<evidence type="ECO:0000313" key="3">
    <source>
        <dbReference type="Proteomes" id="UP000240509"/>
    </source>
</evidence>
<sequence>MKTKLISIFVFFTIAAVSVYFYQSYIAEYSNNVETAMALGTAGLAALLFFTAVFIPKRILVAKGIAFTLFLAVALVCIVFWLVRPYQIIYTEIPERMAILDEHLQEEYPEREWEIEKNTSAEDPVFLLLVTFEDEPEYEYRYLMDEETAEGESPVESSGRQPSE</sequence>
<reference evidence="2 3" key="1">
    <citation type="submission" date="2018-03" db="EMBL/GenBank/DDBJ databases">
        <title>Alkalicoccus saliphilus sp. nov., isolated from a mineral pool.</title>
        <authorList>
            <person name="Zhao B."/>
        </authorList>
    </citation>
    <scope>NUCLEOTIDE SEQUENCE [LARGE SCALE GENOMIC DNA]</scope>
    <source>
        <strain evidence="2 3">6AG</strain>
    </source>
</reference>
<gene>
    <name evidence="2" type="ORF">C6Y45_06660</name>
</gene>
<keyword evidence="3" id="KW-1185">Reference proteome</keyword>
<keyword evidence="1" id="KW-0812">Transmembrane</keyword>
<name>A0A2T4U7B4_9BACI</name>
<evidence type="ECO:0000256" key="1">
    <source>
        <dbReference type="SAM" id="Phobius"/>
    </source>
</evidence>